<reference evidence="1 2" key="1">
    <citation type="journal article" date="2014" name="Int. J. Syst. Evol. Microbiol.">
        <title>Complete genome sequence of Corynebacterium casei LMG S-19264T (=DSM 44701T), isolated from a smear-ripened cheese.</title>
        <authorList>
            <consortium name="US DOE Joint Genome Institute (JGI-PGF)"/>
            <person name="Walter F."/>
            <person name="Albersmeier A."/>
            <person name="Kalinowski J."/>
            <person name="Ruckert C."/>
        </authorList>
    </citation>
    <scope>NUCLEOTIDE SEQUENCE [LARGE SCALE GENOMIC DNA]</scope>
    <source>
        <strain evidence="1 2">CGMCC 1.16330</strain>
    </source>
</reference>
<keyword evidence="2" id="KW-1185">Reference proteome</keyword>
<dbReference type="Proteomes" id="UP000597507">
    <property type="component" value="Unassembled WGS sequence"/>
</dbReference>
<protein>
    <submittedName>
        <fullName evidence="1">Uncharacterized protein</fullName>
    </submittedName>
</protein>
<proteinExistence type="predicted"/>
<dbReference type="Pfam" id="PF09601">
    <property type="entry name" value="DUF2459"/>
    <property type="match status" value="1"/>
</dbReference>
<dbReference type="RefSeq" id="WP_188899308.1">
    <property type="nucleotide sequence ID" value="NZ_BMKS01000003.1"/>
</dbReference>
<dbReference type="EMBL" id="BMKS01000003">
    <property type="protein sequence ID" value="GGG27408.1"/>
    <property type="molecule type" value="Genomic_DNA"/>
</dbReference>
<name>A0A8J2Z9Q7_9PROT</name>
<organism evidence="1 2">
    <name type="scientific">Caldovatus sediminis</name>
    <dbReference type="NCBI Taxonomy" id="2041189"/>
    <lineage>
        <taxon>Bacteria</taxon>
        <taxon>Pseudomonadati</taxon>
        <taxon>Pseudomonadota</taxon>
        <taxon>Alphaproteobacteria</taxon>
        <taxon>Acetobacterales</taxon>
        <taxon>Roseomonadaceae</taxon>
        <taxon>Caldovatus</taxon>
    </lineage>
</organism>
<gene>
    <name evidence="1" type="ORF">GCM10010964_14210</name>
</gene>
<dbReference type="InterPro" id="IPR011727">
    <property type="entry name" value="CHP02117"/>
</dbReference>
<evidence type="ECO:0000313" key="2">
    <source>
        <dbReference type="Proteomes" id="UP000597507"/>
    </source>
</evidence>
<dbReference type="AlphaFoldDB" id="A0A8J2Z9Q7"/>
<accession>A0A8J2Z9Q7</accession>
<sequence>MLHLVTLGWHVEVALPAHALQGTPLGAAMAPLFPQARHLMFGFGLRRYFAHPDPGLPELLSGLAPGPGAIRVIGLHRPPPELFGAGSVVALPVTEAGLADLARFLWDELDRDAHGRPRRVVTDPGVRGAFFEATARYDLGYTSNTWAVLALRQAGLPVDPAGVVLASQAVARARAAAARVA</sequence>
<comment type="caution">
    <text evidence="1">The sequence shown here is derived from an EMBL/GenBank/DDBJ whole genome shotgun (WGS) entry which is preliminary data.</text>
</comment>
<evidence type="ECO:0000313" key="1">
    <source>
        <dbReference type="EMBL" id="GGG27408.1"/>
    </source>
</evidence>